<keyword evidence="8" id="KW-1185">Reference proteome</keyword>
<evidence type="ECO:0000256" key="4">
    <source>
        <dbReference type="ARBA" id="ARBA00023002"/>
    </source>
</evidence>
<dbReference type="NCBIfam" id="TIGR03383">
    <property type="entry name" value="urate_oxi"/>
    <property type="match status" value="1"/>
</dbReference>
<sequence length="279" mass="30577">MGIVLGTNRYGKAETRVFRIVRDTDRHVIRDLNVSTSLTGDFAAAHVRGDQAHVLPTDTQKNTVFAFAKLVGVGEIEDFGLALARHFVDDVGPVTGADVRIEEHAWERIADNDHGFSRRGPDVRTARVTVSPEGTTVVGGIRDLVVLKSTGSEFADFLVDDYTTLAPTHDRVLATSLTVQWTYTAGEDHDWGATYDAARRTLLDRFTGVHSLALQQSLWEMGRAVLEAVPEIASIELVAPNIHHIAVDLAPFGLANDGEVFHVTDRPYGLIEVTVERKA</sequence>
<evidence type="ECO:0000256" key="2">
    <source>
        <dbReference type="ARBA" id="ARBA00009760"/>
    </source>
</evidence>
<reference evidence="8" key="1">
    <citation type="journal article" date="2019" name="Int. J. Syst. Evol. Microbiol.">
        <title>The Global Catalogue of Microorganisms (GCM) 10K type strain sequencing project: providing services to taxonomists for standard genome sequencing and annotation.</title>
        <authorList>
            <consortium name="The Broad Institute Genomics Platform"/>
            <consortium name="The Broad Institute Genome Sequencing Center for Infectious Disease"/>
            <person name="Wu L."/>
            <person name="Ma J."/>
        </authorList>
    </citation>
    <scope>NUCLEOTIDE SEQUENCE [LARGE SCALE GENOMIC DNA]</scope>
    <source>
        <strain evidence="8">JCM 16022</strain>
    </source>
</reference>
<dbReference type="EMBL" id="BAAAQR010000001">
    <property type="protein sequence ID" value="GAA2138384.1"/>
    <property type="molecule type" value="Genomic_DNA"/>
</dbReference>
<protein>
    <recommendedName>
        <fullName evidence="5 6">Uricase</fullName>
        <ecNumber evidence="5 6">1.7.3.3</ecNumber>
    </recommendedName>
    <alternativeName>
        <fullName evidence="5">Urate oxidase</fullName>
    </alternativeName>
</protein>
<evidence type="ECO:0000313" key="7">
    <source>
        <dbReference type="EMBL" id="GAA2138384.1"/>
    </source>
</evidence>
<organism evidence="7 8">
    <name type="scientific">Nocardioides koreensis</name>
    <dbReference type="NCBI Taxonomy" id="433651"/>
    <lineage>
        <taxon>Bacteria</taxon>
        <taxon>Bacillati</taxon>
        <taxon>Actinomycetota</taxon>
        <taxon>Actinomycetes</taxon>
        <taxon>Propionibacteriales</taxon>
        <taxon>Nocardioidaceae</taxon>
        <taxon>Nocardioides</taxon>
    </lineage>
</organism>
<evidence type="ECO:0000256" key="1">
    <source>
        <dbReference type="ARBA" id="ARBA00004831"/>
    </source>
</evidence>
<dbReference type="InterPro" id="IPR019842">
    <property type="entry name" value="Uricase_CS"/>
</dbReference>
<evidence type="ECO:0000256" key="3">
    <source>
        <dbReference type="ARBA" id="ARBA00022631"/>
    </source>
</evidence>
<dbReference type="SUPFAM" id="SSF55620">
    <property type="entry name" value="Tetrahydrobiopterin biosynthesis enzymes-like"/>
    <property type="match status" value="2"/>
</dbReference>
<dbReference type="Pfam" id="PF01014">
    <property type="entry name" value="Uricase"/>
    <property type="match status" value="2"/>
</dbReference>
<accession>A0ABP5KWG2</accession>
<comment type="function">
    <text evidence="5 6">Catalyzes the oxidation of uric acid to 5-hydroxyisourate, which is further processed to form (S)-allantoin.</text>
</comment>
<dbReference type="PANTHER" id="PTHR42874:SF1">
    <property type="entry name" value="URICASE"/>
    <property type="match status" value="1"/>
</dbReference>
<dbReference type="PIRSF" id="PIRSF000241">
    <property type="entry name" value="Urate_oxidase"/>
    <property type="match status" value="1"/>
</dbReference>
<keyword evidence="3 5" id="KW-0659">Purine metabolism</keyword>
<dbReference type="Proteomes" id="UP001501771">
    <property type="component" value="Unassembled WGS sequence"/>
</dbReference>
<comment type="pathway">
    <text evidence="1 5">Purine metabolism; urate degradation; (S)-allantoin from urate: step 1/3.</text>
</comment>
<dbReference type="Gene3D" id="3.10.270.10">
    <property type="entry name" value="Urate Oxidase"/>
    <property type="match status" value="1"/>
</dbReference>
<dbReference type="PANTHER" id="PTHR42874">
    <property type="entry name" value="URICASE"/>
    <property type="match status" value="1"/>
</dbReference>
<dbReference type="InterPro" id="IPR002042">
    <property type="entry name" value="Uricase"/>
</dbReference>
<keyword evidence="4 5" id="KW-0560">Oxidoreductase</keyword>
<gene>
    <name evidence="7" type="primary">pucL</name>
    <name evidence="7" type="ORF">GCM10009844_06340</name>
</gene>
<dbReference type="PRINTS" id="PR00093">
    <property type="entry name" value="URICASE"/>
</dbReference>
<comment type="similarity">
    <text evidence="2 5 6">Belongs to the uricase family.</text>
</comment>
<dbReference type="EC" id="1.7.3.3" evidence="5 6"/>
<dbReference type="RefSeq" id="WP_344147430.1">
    <property type="nucleotide sequence ID" value="NZ_BAAAQR010000001.1"/>
</dbReference>
<name>A0ABP5KWG2_9ACTN</name>
<comment type="caution">
    <text evidence="7">The sequence shown here is derived from an EMBL/GenBank/DDBJ whole genome shotgun (WGS) entry which is preliminary data.</text>
</comment>
<evidence type="ECO:0000256" key="6">
    <source>
        <dbReference type="RuleBase" id="RU004455"/>
    </source>
</evidence>
<evidence type="ECO:0000313" key="8">
    <source>
        <dbReference type="Proteomes" id="UP001501771"/>
    </source>
</evidence>
<proteinExistence type="inferred from homology"/>
<dbReference type="PROSITE" id="PS00366">
    <property type="entry name" value="URICASE"/>
    <property type="match status" value="1"/>
</dbReference>
<comment type="catalytic activity">
    <reaction evidence="5 6">
        <text>urate + O2 + H2O = 5-hydroxyisourate + H2O2</text>
        <dbReference type="Rhea" id="RHEA:21368"/>
        <dbReference type="ChEBI" id="CHEBI:15377"/>
        <dbReference type="ChEBI" id="CHEBI:15379"/>
        <dbReference type="ChEBI" id="CHEBI:16240"/>
        <dbReference type="ChEBI" id="CHEBI:17775"/>
        <dbReference type="ChEBI" id="CHEBI:18072"/>
        <dbReference type="EC" id="1.7.3.3"/>
    </reaction>
</comment>
<evidence type="ECO:0000256" key="5">
    <source>
        <dbReference type="PIRNR" id="PIRNR000241"/>
    </source>
</evidence>